<dbReference type="AlphaFoldDB" id="A0AAE9J2C9"/>
<name>A0AAE9J2C9_CAEBR</name>
<organism evidence="1 2">
    <name type="scientific">Caenorhabditis briggsae</name>
    <dbReference type="NCBI Taxonomy" id="6238"/>
    <lineage>
        <taxon>Eukaryota</taxon>
        <taxon>Metazoa</taxon>
        <taxon>Ecdysozoa</taxon>
        <taxon>Nematoda</taxon>
        <taxon>Chromadorea</taxon>
        <taxon>Rhabditida</taxon>
        <taxon>Rhabditina</taxon>
        <taxon>Rhabditomorpha</taxon>
        <taxon>Rhabditoidea</taxon>
        <taxon>Rhabditidae</taxon>
        <taxon>Peloderinae</taxon>
        <taxon>Caenorhabditis</taxon>
    </lineage>
</organism>
<protein>
    <submittedName>
        <fullName evidence="1">Uncharacterized protein</fullName>
    </submittedName>
</protein>
<proteinExistence type="predicted"/>
<keyword evidence="2" id="KW-1185">Reference proteome</keyword>
<dbReference type="EMBL" id="CP092620">
    <property type="protein sequence ID" value="UMM12151.1"/>
    <property type="molecule type" value="Genomic_DNA"/>
</dbReference>
<gene>
    <name evidence="1" type="ORF">L5515_001079</name>
</gene>
<reference evidence="1 2" key="1">
    <citation type="submission" date="2022-04" db="EMBL/GenBank/DDBJ databases">
        <title>Chromosome-level reference genomes for two strains of Caenorhabditis briggsae: an improved platform for comparative genomics.</title>
        <authorList>
            <person name="Stevens L."/>
            <person name="Andersen E."/>
        </authorList>
    </citation>
    <scope>NUCLEOTIDE SEQUENCE [LARGE SCALE GENOMIC DNA]</scope>
    <source>
        <strain evidence="1">VX34</strain>
        <tissue evidence="1">Whole-organism</tissue>
    </source>
</reference>
<evidence type="ECO:0000313" key="1">
    <source>
        <dbReference type="EMBL" id="UMM12151.1"/>
    </source>
</evidence>
<sequence>MEWVGEVFSDDVTTSLTVPAHQTIATIRITVKKCSWRFTEGSEVKLDLENEFLALLDVPHEDVERKLRETSSEKA</sequence>
<evidence type="ECO:0000313" key="2">
    <source>
        <dbReference type="Proteomes" id="UP000829354"/>
    </source>
</evidence>
<dbReference type="Proteomes" id="UP000829354">
    <property type="component" value="Chromosome I"/>
</dbReference>
<accession>A0AAE9J2C9</accession>